<protein>
    <recommendedName>
        <fullName evidence="4">60S ribosomal protein L13</fullName>
    </recommendedName>
</protein>
<dbReference type="GO" id="GO:0030684">
    <property type="term" value="C:preribosome"/>
    <property type="evidence" value="ECO:0007669"/>
    <property type="project" value="EnsemblFungi"/>
</dbReference>
<dbReference type="InterPro" id="IPR001380">
    <property type="entry name" value="Ribosomal_eL13"/>
</dbReference>
<dbReference type="FunFam" id="1.20.5.110:FF:000003">
    <property type="entry name" value="60S ribosomal protein L13"/>
    <property type="match status" value="1"/>
</dbReference>
<dbReference type="OrthoDB" id="10264538at2759"/>
<dbReference type="PANTHER" id="PTHR11722:SF0">
    <property type="entry name" value="LARGE RIBOSOMAL SUBUNIT PROTEIN EL13"/>
    <property type="match status" value="1"/>
</dbReference>
<gene>
    <name evidence="5" type="ORF">CONCODRAFT_80258</name>
</gene>
<dbReference type="PANTHER" id="PTHR11722">
    <property type="entry name" value="60S RIBOSOMAL PROTEIN L13"/>
    <property type="match status" value="1"/>
</dbReference>
<dbReference type="OMA" id="RQHRANK"/>
<dbReference type="Proteomes" id="UP000070444">
    <property type="component" value="Unassembled WGS sequence"/>
</dbReference>
<evidence type="ECO:0000256" key="3">
    <source>
        <dbReference type="ARBA" id="ARBA00023274"/>
    </source>
</evidence>
<keyword evidence="2 4" id="KW-0689">Ribosomal protein</keyword>
<dbReference type="Gene3D" id="1.20.5.110">
    <property type="match status" value="1"/>
</dbReference>
<dbReference type="GO" id="GO:0003735">
    <property type="term" value="F:structural constituent of ribosome"/>
    <property type="evidence" value="ECO:0007669"/>
    <property type="project" value="InterPro"/>
</dbReference>
<name>A0A137NWU9_CONC2</name>
<dbReference type="STRING" id="796925.A0A137NWU9"/>
<keyword evidence="6" id="KW-1185">Reference proteome</keyword>
<dbReference type="InterPro" id="IPR018256">
    <property type="entry name" value="Ribosomal_eL13_CS"/>
</dbReference>
<reference evidence="5 6" key="1">
    <citation type="journal article" date="2015" name="Genome Biol. Evol.">
        <title>Phylogenomic analyses indicate that early fungi evolved digesting cell walls of algal ancestors of land plants.</title>
        <authorList>
            <person name="Chang Y."/>
            <person name="Wang S."/>
            <person name="Sekimoto S."/>
            <person name="Aerts A.L."/>
            <person name="Choi C."/>
            <person name="Clum A."/>
            <person name="LaButti K.M."/>
            <person name="Lindquist E.A."/>
            <person name="Yee Ngan C."/>
            <person name="Ohm R.A."/>
            <person name="Salamov A.A."/>
            <person name="Grigoriev I.V."/>
            <person name="Spatafora J.W."/>
            <person name="Berbee M.L."/>
        </authorList>
    </citation>
    <scope>NUCLEOTIDE SEQUENCE [LARGE SCALE GENOMIC DNA]</scope>
    <source>
        <strain evidence="5 6">NRRL 28638</strain>
    </source>
</reference>
<evidence type="ECO:0000313" key="5">
    <source>
        <dbReference type="EMBL" id="KXN67178.1"/>
    </source>
</evidence>
<dbReference type="GO" id="GO:0003723">
    <property type="term" value="F:RNA binding"/>
    <property type="evidence" value="ECO:0007669"/>
    <property type="project" value="TreeGrafter"/>
</dbReference>
<dbReference type="PROSITE" id="PS01104">
    <property type="entry name" value="RIBOSOMAL_L13E"/>
    <property type="match status" value="1"/>
</dbReference>
<comment type="similarity">
    <text evidence="1 4">Belongs to the eukaryotic ribosomal protein eL13 family.</text>
</comment>
<evidence type="ECO:0000313" key="6">
    <source>
        <dbReference type="Proteomes" id="UP000070444"/>
    </source>
</evidence>
<sequence length="145" mass="16267">MKVRAGRGFTFDELKAAGINRKEARSIGIAVDHRRRNRSEESLQRNVERLQLYKSKLIVFPRRAGKAKKGDSEAAELAQASQVSGELFPVKNTVTIEEPRAITSEEQTFSAFQTLLNLRSDLRQAGNRAKIAKAKAEEEAQKVKK</sequence>
<dbReference type="Pfam" id="PF01294">
    <property type="entry name" value="Ribosomal_L13e"/>
    <property type="match status" value="1"/>
</dbReference>
<dbReference type="GO" id="GO:0006412">
    <property type="term" value="P:translation"/>
    <property type="evidence" value="ECO:0007669"/>
    <property type="project" value="InterPro"/>
</dbReference>
<dbReference type="AlphaFoldDB" id="A0A137NWU9"/>
<dbReference type="HAMAP" id="MF_00499">
    <property type="entry name" value="Ribosomal_eL13"/>
    <property type="match status" value="1"/>
</dbReference>
<accession>A0A137NWU9</accession>
<dbReference type="GO" id="GO:0022625">
    <property type="term" value="C:cytosolic large ribosomal subunit"/>
    <property type="evidence" value="ECO:0007669"/>
    <property type="project" value="TreeGrafter"/>
</dbReference>
<evidence type="ECO:0000256" key="1">
    <source>
        <dbReference type="ARBA" id="ARBA00005640"/>
    </source>
</evidence>
<evidence type="ECO:0000256" key="4">
    <source>
        <dbReference type="RuleBase" id="RU000572"/>
    </source>
</evidence>
<proteinExistence type="inferred from homology"/>
<organism evidence="5 6">
    <name type="scientific">Conidiobolus coronatus (strain ATCC 28846 / CBS 209.66 / NRRL 28638)</name>
    <name type="common">Delacroixia coronata</name>
    <dbReference type="NCBI Taxonomy" id="796925"/>
    <lineage>
        <taxon>Eukaryota</taxon>
        <taxon>Fungi</taxon>
        <taxon>Fungi incertae sedis</taxon>
        <taxon>Zoopagomycota</taxon>
        <taxon>Entomophthoromycotina</taxon>
        <taxon>Entomophthoromycetes</taxon>
        <taxon>Entomophthorales</taxon>
        <taxon>Ancylistaceae</taxon>
        <taxon>Conidiobolus</taxon>
    </lineage>
</organism>
<evidence type="ECO:0000256" key="2">
    <source>
        <dbReference type="ARBA" id="ARBA00022980"/>
    </source>
</evidence>
<keyword evidence="3 4" id="KW-0687">Ribonucleoprotein</keyword>
<dbReference type="EMBL" id="KQ964654">
    <property type="protein sequence ID" value="KXN67178.1"/>
    <property type="molecule type" value="Genomic_DNA"/>
</dbReference>